<protein>
    <submittedName>
        <fullName evidence="1">Uncharacterized protein</fullName>
    </submittedName>
</protein>
<comment type="caution">
    <text evidence="1">The sequence shown here is derived from an EMBL/GenBank/DDBJ whole genome shotgun (WGS) entry which is preliminary data.</text>
</comment>
<evidence type="ECO:0000313" key="2">
    <source>
        <dbReference type="Proteomes" id="UP000554482"/>
    </source>
</evidence>
<feature type="non-terminal residue" evidence="1">
    <location>
        <position position="155"/>
    </location>
</feature>
<dbReference type="AlphaFoldDB" id="A0A7J6WAW5"/>
<organism evidence="1 2">
    <name type="scientific">Thalictrum thalictroides</name>
    <name type="common">Rue-anemone</name>
    <name type="synonym">Anemone thalictroides</name>
    <dbReference type="NCBI Taxonomy" id="46969"/>
    <lineage>
        <taxon>Eukaryota</taxon>
        <taxon>Viridiplantae</taxon>
        <taxon>Streptophyta</taxon>
        <taxon>Embryophyta</taxon>
        <taxon>Tracheophyta</taxon>
        <taxon>Spermatophyta</taxon>
        <taxon>Magnoliopsida</taxon>
        <taxon>Ranunculales</taxon>
        <taxon>Ranunculaceae</taxon>
        <taxon>Thalictroideae</taxon>
        <taxon>Thalictrum</taxon>
    </lineage>
</organism>
<name>A0A7J6WAW5_THATH</name>
<proteinExistence type="predicted"/>
<dbReference type="EMBL" id="JABWDY010019943">
    <property type="protein sequence ID" value="KAF5193525.1"/>
    <property type="molecule type" value="Genomic_DNA"/>
</dbReference>
<accession>A0A7J6WAW5</accession>
<sequence>MPIKRDPIRVLTKILDHLQLAIEKTKQQQAVELKTLETKQQADGSSNSSQLQLELIIISIICSNMQFEMIKEELRDAKEVFPRVKNWEKFVTDEFDSIEQDLEDILDDCKDLKEFGDKFQSILAKVEKITKVIEKIQLQSINADNPDVPKTRQST</sequence>
<gene>
    <name evidence="1" type="ORF">FRX31_016888</name>
</gene>
<evidence type="ECO:0000313" key="1">
    <source>
        <dbReference type="EMBL" id="KAF5193525.1"/>
    </source>
</evidence>
<reference evidence="1 2" key="1">
    <citation type="submission" date="2020-06" db="EMBL/GenBank/DDBJ databases">
        <title>Transcriptomic and genomic resources for Thalictrum thalictroides and T. hernandezii: Facilitating candidate gene discovery in an emerging model plant lineage.</title>
        <authorList>
            <person name="Arias T."/>
            <person name="Riano-Pachon D.M."/>
            <person name="Di Stilio V.S."/>
        </authorList>
    </citation>
    <scope>NUCLEOTIDE SEQUENCE [LARGE SCALE GENOMIC DNA]</scope>
    <source>
        <strain evidence="2">cv. WT478/WT964</strain>
        <tissue evidence="1">Leaves</tissue>
    </source>
</reference>
<dbReference type="Proteomes" id="UP000554482">
    <property type="component" value="Unassembled WGS sequence"/>
</dbReference>
<keyword evidence="2" id="KW-1185">Reference proteome</keyword>